<dbReference type="InterPro" id="IPR006140">
    <property type="entry name" value="D-isomer_DH_NAD-bd"/>
</dbReference>
<dbReference type="InterPro" id="IPR050223">
    <property type="entry name" value="D-isomer_2-hydroxyacid_DH"/>
</dbReference>
<dbReference type="SUPFAM" id="SSF52283">
    <property type="entry name" value="Formate/glycerate dehydrogenase catalytic domain-like"/>
    <property type="match status" value="1"/>
</dbReference>
<protein>
    <recommendedName>
        <fullName evidence="7">Hydroxyacid dehydrogenase</fullName>
    </recommendedName>
</protein>
<evidence type="ECO:0008006" key="7">
    <source>
        <dbReference type="Google" id="ProtNLM"/>
    </source>
</evidence>
<keyword evidence="1 2" id="KW-0560">Oxidoreductase</keyword>
<keyword evidence="6" id="KW-1185">Reference proteome</keyword>
<dbReference type="AlphaFoldDB" id="A0A934S7C5"/>
<dbReference type="RefSeq" id="WP_200269949.1">
    <property type="nucleotide sequence ID" value="NZ_JAENIJ010000012.1"/>
</dbReference>
<dbReference type="InterPro" id="IPR036291">
    <property type="entry name" value="NAD(P)-bd_dom_sf"/>
</dbReference>
<evidence type="ECO:0000313" key="5">
    <source>
        <dbReference type="EMBL" id="MBK1882630.1"/>
    </source>
</evidence>
<dbReference type="PANTHER" id="PTHR10996">
    <property type="entry name" value="2-HYDROXYACID DEHYDROGENASE-RELATED"/>
    <property type="match status" value="1"/>
</dbReference>
<dbReference type="EMBL" id="JAENIJ010000012">
    <property type="protein sequence ID" value="MBK1882630.1"/>
    <property type="molecule type" value="Genomic_DNA"/>
</dbReference>
<dbReference type="Proteomes" id="UP000603141">
    <property type="component" value="Unassembled WGS sequence"/>
</dbReference>
<evidence type="ECO:0000256" key="2">
    <source>
        <dbReference type="RuleBase" id="RU003719"/>
    </source>
</evidence>
<feature type="domain" description="D-isomer specific 2-hydroxyacid dehydrogenase NAD-binding" evidence="4">
    <location>
        <begin position="111"/>
        <end position="289"/>
    </location>
</feature>
<comment type="similarity">
    <text evidence="2">Belongs to the D-isomer specific 2-hydroxyacid dehydrogenase family.</text>
</comment>
<gene>
    <name evidence="5" type="ORF">JIN85_09395</name>
</gene>
<name>A0A934S7C5_9BACT</name>
<dbReference type="GO" id="GO:0016618">
    <property type="term" value="F:hydroxypyruvate reductase [NAD(P)H] activity"/>
    <property type="evidence" value="ECO:0007669"/>
    <property type="project" value="TreeGrafter"/>
</dbReference>
<comment type="caution">
    <text evidence="5">The sequence shown here is derived from an EMBL/GenBank/DDBJ whole genome shotgun (WGS) entry which is preliminary data.</text>
</comment>
<dbReference type="InterPro" id="IPR006139">
    <property type="entry name" value="D-isomer_2_OHA_DH_cat_dom"/>
</dbReference>
<accession>A0A934S7C5</accession>
<dbReference type="GO" id="GO:0051287">
    <property type="term" value="F:NAD binding"/>
    <property type="evidence" value="ECO:0007669"/>
    <property type="project" value="InterPro"/>
</dbReference>
<organism evidence="5 6">
    <name type="scientific">Luteolibacter pohnpeiensis</name>
    <dbReference type="NCBI Taxonomy" id="454153"/>
    <lineage>
        <taxon>Bacteria</taxon>
        <taxon>Pseudomonadati</taxon>
        <taxon>Verrucomicrobiota</taxon>
        <taxon>Verrucomicrobiia</taxon>
        <taxon>Verrucomicrobiales</taxon>
        <taxon>Verrucomicrobiaceae</taxon>
        <taxon>Luteolibacter</taxon>
    </lineage>
</organism>
<dbReference type="GO" id="GO:0005829">
    <property type="term" value="C:cytosol"/>
    <property type="evidence" value="ECO:0007669"/>
    <property type="project" value="TreeGrafter"/>
</dbReference>
<proteinExistence type="inferred from homology"/>
<dbReference type="Pfam" id="PF00389">
    <property type="entry name" value="2-Hacid_dh"/>
    <property type="match status" value="1"/>
</dbReference>
<dbReference type="SUPFAM" id="SSF51735">
    <property type="entry name" value="NAD(P)-binding Rossmann-fold domains"/>
    <property type="match status" value="1"/>
</dbReference>
<sequence length="324" mass="34931">MEKVYVSEISYAKASQTFQKLEEETGFQFIPVAEDEPSLSKAIRENHIKAFIADIHPYTSELYESLPSGGIIARYGVGHDSVDKALATQNGIFVANTPGVLDNAVAEHAVWMIGALARHLHHAHQTTTAGQWAPKGGIEVKGRKISILGCGRIGRTLARKLHFGLDMDVTGYDVVDNSTNNAADGISRLTTSLDEALADADFVITLLPVLESTKHIANAAFFSKMKRGAYFINSARGALVCENDLFDALTSGQLGAAALDVFEAEPYRPQSPEKDLRTLPNILMTPHIGSNTVESNAAMARTAATNVIQILTEGPDACPNIVNR</sequence>
<dbReference type="GO" id="GO:0030267">
    <property type="term" value="F:glyoxylate reductase (NADPH) activity"/>
    <property type="evidence" value="ECO:0007669"/>
    <property type="project" value="TreeGrafter"/>
</dbReference>
<evidence type="ECO:0000256" key="1">
    <source>
        <dbReference type="ARBA" id="ARBA00023002"/>
    </source>
</evidence>
<evidence type="ECO:0000259" key="4">
    <source>
        <dbReference type="Pfam" id="PF02826"/>
    </source>
</evidence>
<dbReference type="PANTHER" id="PTHR10996:SF283">
    <property type="entry name" value="GLYOXYLATE_HYDROXYPYRUVATE REDUCTASE B"/>
    <property type="match status" value="1"/>
</dbReference>
<feature type="domain" description="D-isomer specific 2-hydroxyacid dehydrogenase catalytic" evidence="3">
    <location>
        <begin position="38"/>
        <end position="323"/>
    </location>
</feature>
<evidence type="ECO:0000259" key="3">
    <source>
        <dbReference type="Pfam" id="PF00389"/>
    </source>
</evidence>
<dbReference type="Gene3D" id="3.40.50.720">
    <property type="entry name" value="NAD(P)-binding Rossmann-like Domain"/>
    <property type="match status" value="2"/>
</dbReference>
<evidence type="ECO:0000313" key="6">
    <source>
        <dbReference type="Proteomes" id="UP000603141"/>
    </source>
</evidence>
<reference evidence="5" key="1">
    <citation type="submission" date="2021-01" db="EMBL/GenBank/DDBJ databases">
        <title>Modified the classification status of verrucomicrobia.</title>
        <authorList>
            <person name="Feng X."/>
        </authorList>
    </citation>
    <scope>NUCLEOTIDE SEQUENCE</scope>
    <source>
        <strain evidence="5">KCTC 22041</strain>
    </source>
</reference>
<dbReference type="Pfam" id="PF02826">
    <property type="entry name" value="2-Hacid_dh_C"/>
    <property type="match status" value="1"/>
</dbReference>